<comment type="subcellular location">
    <subcellularLocation>
        <location evidence="1">Mitochondrion inner membrane</location>
        <topology evidence="1">Peripheral membrane protein</topology>
        <orientation evidence="1">Intermembrane side</orientation>
    </subcellularLocation>
    <subcellularLocation>
        <location evidence="10">Mitochondrion outer membrane</location>
        <topology evidence="10">Peripheral membrane protein</topology>
        <orientation evidence="10">Intermembrane side</orientation>
    </subcellularLocation>
</comment>
<evidence type="ECO:0000256" key="7">
    <source>
        <dbReference type="ARBA" id="ARBA00023128"/>
    </source>
</evidence>
<feature type="region of interest" description="Disordered" evidence="13">
    <location>
        <begin position="238"/>
        <end position="265"/>
    </location>
</feature>
<evidence type="ECO:0000259" key="14">
    <source>
        <dbReference type="SMART" id="SM00563"/>
    </source>
</evidence>
<keyword evidence="3 15" id="KW-0808">Transferase</keyword>
<name>A0A4Y7Q0M0_9AGAM</name>
<organism evidence="15 16">
    <name type="scientific">Rickenella mellea</name>
    <dbReference type="NCBI Taxonomy" id="50990"/>
    <lineage>
        <taxon>Eukaryota</taxon>
        <taxon>Fungi</taxon>
        <taxon>Dikarya</taxon>
        <taxon>Basidiomycota</taxon>
        <taxon>Agaricomycotina</taxon>
        <taxon>Agaricomycetes</taxon>
        <taxon>Hymenochaetales</taxon>
        <taxon>Rickenellaceae</taxon>
        <taxon>Rickenella</taxon>
    </lineage>
</organism>
<dbReference type="CDD" id="cd07989">
    <property type="entry name" value="LPLAT_AGPAT-like"/>
    <property type="match status" value="1"/>
</dbReference>
<evidence type="ECO:0000256" key="8">
    <source>
        <dbReference type="ARBA" id="ARBA00023136"/>
    </source>
</evidence>
<evidence type="ECO:0000256" key="11">
    <source>
        <dbReference type="ARBA" id="ARBA00047906"/>
    </source>
</evidence>
<keyword evidence="6" id="KW-0443">Lipid metabolism</keyword>
<evidence type="ECO:0000256" key="4">
    <source>
        <dbReference type="ARBA" id="ARBA00022787"/>
    </source>
</evidence>
<keyword evidence="4" id="KW-1000">Mitochondrion outer membrane</keyword>
<dbReference type="GO" id="GO:0035965">
    <property type="term" value="P:cardiolipin acyl-chain remodeling"/>
    <property type="evidence" value="ECO:0007669"/>
    <property type="project" value="TreeGrafter"/>
</dbReference>
<dbReference type="OrthoDB" id="193467at2759"/>
<protein>
    <recommendedName>
        <fullName evidence="12">Tafazzin family protein</fullName>
    </recommendedName>
</protein>
<dbReference type="GO" id="GO:0005743">
    <property type="term" value="C:mitochondrial inner membrane"/>
    <property type="evidence" value="ECO:0007669"/>
    <property type="project" value="UniProtKB-SubCell"/>
</dbReference>
<dbReference type="InterPro" id="IPR000872">
    <property type="entry name" value="Tafazzin"/>
</dbReference>
<evidence type="ECO:0000256" key="1">
    <source>
        <dbReference type="ARBA" id="ARBA00004137"/>
    </source>
</evidence>
<dbReference type="VEuPathDB" id="FungiDB:BD410DRAFT_750897"/>
<evidence type="ECO:0000313" key="15">
    <source>
        <dbReference type="EMBL" id="TDL20409.1"/>
    </source>
</evidence>
<evidence type="ECO:0000256" key="5">
    <source>
        <dbReference type="ARBA" id="ARBA00022792"/>
    </source>
</evidence>
<dbReference type="EMBL" id="ML170188">
    <property type="protein sequence ID" value="TDL20409.1"/>
    <property type="molecule type" value="Genomic_DNA"/>
</dbReference>
<evidence type="ECO:0000256" key="12">
    <source>
        <dbReference type="RuleBase" id="RU365062"/>
    </source>
</evidence>
<dbReference type="GO" id="GO:0047184">
    <property type="term" value="F:1-acylglycerophosphocholine O-acyltransferase activity"/>
    <property type="evidence" value="ECO:0007669"/>
    <property type="project" value="TreeGrafter"/>
</dbReference>
<dbReference type="InterPro" id="IPR002123">
    <property type="entry name" value="Plipid/glycerol_acylTrfase"/>
</dbReference>
<evidence type="ECO:0000256" key="3">
    <source>
        <dbReference type="ARBA" id="ARBA00022679"/>
    </source>
</evidence>
<evidence type="ECO:0000256" key="10">
    <source>
        <dbReference type="ARBA" id="ARBA00024323"/>
    </source>
</evidence>
<evidence type="ECO:0000313" key="16">
    <source>
        <dbReference type="Proteomes" id="UP000294933"/>
    </source>
</evidence>
<comment type="similarity">
    <text evidence="2 12">Belongs to the taffazin family.</text>
</comment>
<feature type="compositionally biased region" description="Basic and acidic residues" evidence="13">
    <location>
        <begin position="238"/>
        <end position="251"/>
    </location>
</feature>
<dbReference type="GO" id="GO:0007007">
    <property type="term" value="P:inner mitochondrial membrane organization"/>
    <property type="evidence" value="ECO:0007669"/>
    <property type="project" value="TreeGrafter"/>
</dbReference>
<dbReference type="GO" id="GO:0005741">
    <property type="term" value="C:mitochondrial outer membrane"/>
    <property type="evidence" value="ECO:0007669"/>
    <property type="project" value="UniProtKB-SubCell"/>
</dbReference>
<accession>A0A4Y7Q0M0</accession>
<feature type="domain" description="Phospholipid/glycerol acyltransferase" evidence="14">
    <location>
        <begin position="54"/>
        <end position="187"/>
    </location>
</feature>
<keyword evidence="9 15" id="KW-0012">Acyltransferase</keyword>
<dbReference type="SMART" id="SM00563">
    <property type="entry name" value="PlsC"/>
    <property type="match status" value="1"/>
</dbReference>
<keyword evidence="5" id="KW-0999">Mitochondrion inner membrane</keyword>
<proteinExistence type="inferred from homology"/>
<comment type="catalytic activity">
    <reaction evidence="11">
        <text>1'-[1,2-diacyl-sn-glycero-3-phospho],3'-[1-acyl-sn-glycero-3-phospho]-glycerol + a 1,2-diacyl-sn-glycero-3-phosphocholine = a cardiolipin + a 1-acyl-sn-glycero-3-phosphocholine</text>
        <dbReference type="Rhea" id="RHEA:33731"/>
        <dbReference type="ChEBI" id="CHEBI:57643"/>
        <dbReference type="ChEBI" id="CHEBI:58168"/>
        <dbReference type="ChEBI" id="CHEBI:62237"/>
        <dbReference type="ChEBI" id="CHEBI:64743"/>
    </reaction>
    <physiologicalReaction direction="left-to-right" evidence="11">
        <dbReference type="Rhea" id="RHEA:33732"/>
    </physiologicalReaction>
    <physiologicalReaction direction="right-to-left" evidence="11">
        <dbReference type="Rhea" id="RHEA:33733"/>
    </physiologicalReaction>
</comment>
<evidence type="ECO:0000256" key="6">
    <source>
        <dbReference type="ARBA" id="ARBA00023098"/>
    </source>
</evidence>
<evidence type="ECO:0000256" key="2">
    <source>
        <dbReference type="ARBA" id="ARBA00010524"/>
    </source>
</evidence>
<evidence type="ECO:0000256" key="13">
    <source>
        <dbReference type="SAM" id="MobiDB-lite"/>
    </source>
</evidence>
<dbReference type="STRING" id="50990.A0A4Y7Q0M0"/>
<gene>
    <name evidence="15" type="ORF">BD410DRAFT_750897</name>
</gene>
<dbReference type="PANTHER" id="PTHR12497">
    <property type="entry name" value="TAZ PROTEIN TAFAZZIN"/>
    <property type="match status" value="1"/>
</dbReference>
<dbReference type="Pfam" id="PF01553">
    <property type="entry name" value="Acyltransferase"/>
    <property type="match status" value="1"/>
</dbReference>
<dbReference type="Proteomes" id="UP000294933">
    <property type="component" value="Unassembled WGS sequence"/>
</dbReference>
<keyword evidence="8" id="KW-0472">Membrane</keyword>
<dbReference type="AlphaFoldDB" id="A0A4Y7Q0M0"/>
<reference evidence="15 16" key="1">
    <citation type="submission" date="2018-06" db="EMBL/GenBank/DDBJ databases">
        <title>A transcriptomic atlas of mushroom development highlights an independent origin of complex multicellularity.</title>
        <authorList>
            <consortium name="DOE Joint Genome Institute"/>
            <person name="Krizsan K."/>
            <person name="Almasi E."/>
            <person name="Merenyi Z."/>
            <person name="Sahu N."/>
            <person name="Viragh M."/>
            <person name="Koszo T."/>
            <person name="Mondo S."/>
            <person name="Kiss B."/>
            <person name="Balint B."/>
            <person name="Kues U."/>
            <person name="Barry K."/>
            <person name="Hegedus J.C."/>
            <person name="Henrissat B."/>
            <person name="Johnson J."/>
            <person name="Lipzen A."/>
            <person name="Ohm R."/>
            <person name="Nagy I."/>
            <person name="Pangilinan J."/>
            <person name="Yan J."/>
            <person name="Xiong Y."/>
            <person name="Grigoriev I.V."/>
            <person name="Hibbett D.S."/>
            <person name="Nagy L.G."/>
        </authorList>
    </citation>
    <scope>NUCLEOTIDE SEQUENCE [LARGE SCALE GENOMIC DNA]</scope>
    <source>
        <strain evidence="15 16">SZMC22713</strain>
    </source>
</reference>
<dbReference type="SUPFAM" id="SSF69593">
    <property type="entry name" value="Glycerol-3-phosphate (1)-acyltransferase"/>
    <property type="match status" value="1"/>
</dbReference>
<dbReference type="PANTHER" id="PTHR12497:SF0">
    <property type="entry name" value="TAFAZZIN"/>
    <property type="match status" value="1"/>
</dbReference>
<keyword evidence="7" id="KW-0496">Mitochondrion</keyword>
<dbReference type="PRINTS" id="PR00979">
    <property type="entry name" value="TAFAZZIN"/>
</dbReference>
<keyword evidence="16" id="KW-1185">Reference proteome</keyword>
<evidence type="ECO:0000256" key="9">
    <source>
        <dbReference type="ARBA" id="ARBA00023315"/>
    </source>
</evidence>
<sequence>MVLNRVLSTTTVTGIGLICKAFLKLGFCSSVTVTGLHHLLAALDSKDRRNGKGLVTVGNHISVLDDPLAWGILPVRTYLHSHTTRWALGASDIMFINPVLSAFFRKGQVLETFRGKGIYQPAVDAAIEKLDHGSWVHLFGEGKVNQPPTYPVIEGVARLPRFKWGTGRIIMETQHLPTIIPMWLTGFDGLMPEPRGFPAFLPRIFPRKAFSITFGAPVEPTRLENVLSDWRSRVLPRDHLQMKPSDDRRSIDVPPMGAEDAEKEKIRSMITDLIQREVETLGRTVSGPLLGKSHES</sequence>